<organism evidence="13 14">
    <name type="scientific">Candidatus Megaera venefica</name>
    <dbReference type="NCBI Taxonomy" id="2055910"/>
    <lineage>
        <taxon>Bacteria</taxon>
        <taxon>Pseudomonadati</taxon>
        <taxon>Pseudomonadota</taxon>
        <taxon>Alphaproteobacteria</taxon>
        <taxon>Rickettsiales</taxon>
        <taxon>Rickettsiaceae</taxon>
        <taxon>Candidatus Megaera</taxon>
    </lineage>
</organism>
<keyword evidence="14" id="KW-1185">Reference proteome</keyword>
<evidence type="ECO:0000256" key="5">
    <source>
        <dbReference type="ARBA" id="ARBA00022617"/>
    </source>
</evidence>
<keyword evidence="9 10" id="KW-0408">Iron</keyword>
<protein>
    <recommendedName>
        <fullName evidence="3">Cytochrome c homolog</fullName>
    </recommendedName>
</protein>
<dbReference type="RefSeq" id="WP_322777046.1">
    <property type="nucleotide sequence ID" value="NZ_JARJFB010000087.1"/>
</dbReference>
<dbReference type="InterPro" id="IPR036909">
    <property type="entry name" value="Cyt_c-like_dom_sf"/>
</dbReference>
<comment type="caution">
    <text evidence="13">The sequence shown here is derived from an EMBL/GenBank/DDBJ whole genome shotgun (WGS) entry which is preliminary data.</text>
</comment>
<comment type="function">
    <text evidence="1">May be involved in electron transfer from bc1 complex to aa3.</text>
</comment>
<evidence type="ECO:0000256" key="11">
    <source>
        <dbReference type="SAM" id="Phobius"/>
    </source>
</evidence>
<dbReference type="PROSITE" id="PS51007">
    <property type="entry name" value="CYTC"/>
    <property type="match status" value="1"/>
</dbReference>
<evidence type="ECO:0000256" key="10">
    <source>
        <dbReference type="PROSITE-ProRule" id="PRU00433"/>
    </source>
</evidence>
<evidence type="ECO:0000256" key="3">
    <source>
        <dbReference type="ARBA" id="ARBA00015074"/>
    </source>
</evidence>
<proteinExistence type="predicted"/>
<accession>A0ABU5NDA6</accession>
<feature type="transmembrane region" description="Helical" evidence="11">
    <location>
        <begin position="12"/>
        <end position="31"/>
    </location>
</feature>
<keyword evidence="7" id="KW-0735">Signal-anchor</keyword>
<keyword evidence="5 10" id="KW-0349">Heme</keyword>
<dbReference type="EMBL" id="JARJFB010000087">
    <property type="protein sequence ID" value="MEA0971144.1"/>
    <property type="molecule type" value="Genomic_DNA"/>
</dbReference>
<dbReference type="SUPFAM" id="SSF46626">
    <property type="entry name" value="Cytochrome c"/>
    <property type="match status" value="1"/>
</dbReference>
<keyword evidence="6 10" id="KW-0479">Metal-binding</keyword>
<keyword evidence="8" id="KW-0249">Electron transport</keyword>
<gene>
    <name evidence="13" type="ORF">Megvenef_01117</name>
</gene>
<dbReference type="InterPro" id="IPR009056">
    <property type="entry name" value="Cyt_c-like_dom"/>
</dbReference>
<evidence type="ECO:0000256" key="9">
    <source>
        <dbReference type="ARBA" id="ARBA00023004"/>
    </source>
</evidence>
<keyword evidence="11" id="KW-1133">Transmembrane helix</keyword>
<keyword evidence="4" id="KW-0813">Transport</keyword>
<dbReference type="PANTHER" id="PTHR11961">
    <property type="entry name" value="CYTOCHROME C"/>
    <property type="match status" value="1"/>
</dbReference>
<evidence type="ECO:0000256" key="6">
    <source>
        <dbReference type="ARBA" id="ARBA00022723"/>
    </source>
</evidence>
<evidence type="ECO:0000256" key="8">
    <source>
        <dbReference type="ARBA" id="ARBA00022982"/>
    </source>
</evidence>
<keyword evidence="11" id="KW-0812">Transmembrane</keyword>
<evidence type="ECO:0000256" key="1">
    <source>
        <dbReference type="ARBA" id="ARBA00002071"/>
    </source>
</evidence>
<evidence type="ECO:0000313" key="14">
    <source>
        <dbReference type="Proteomes" id="UP001291687"/>
    </source>
</evidence>
<keyword evidence="11" id="KW-0472">Membrane</keyword>
<evidence type="ECO:0000256" key="2">
    <source>
        <dbReference type="ARBA" id="ARBA00004401"/>
    </source>
</evidence>
<evidence type="ECO:0000256" key="7">
    <source>
        <dbReference type="ARBA" id="ARBA00022968"/>
    </source>
</evidence>
<feature type="domain" description="Cytochrome c" evidence="12">
    <location>
        <begin position="71"/>
        <end position="171"/>
    </location>
</feature>
<dbReference type="Pfam" id="PF00034">
    <property type="entry name" value="Cytochrom_C"/>
    <property type="match status" value="1"/>
</dbReference>
<dbReference type="Gene3D" id="1.10.760.10">
    <property type="entry name" value="Cytochrome c-like domain"/>
    <property type="match status" value="1"/>
</dbReference>
<comment type="subcellular location">
    <subcellularLocation>
        <location evidence="2">Cell membrane</location>
        <topology evidence="2">Single-pass type II membrane protein</topology>
    </subcellularLocation>
</comment>
<evidence type="ECO:0000259" key="12">
    <source>
        <dbReference type="PROSITE" id="PS51007"/>
    </source>
</evidence>
<reference evidence="13 14" key="1">
    <citation type="submission" date="2023-03" db="EMBL/GenBank/DDBJ databases">
        <title>Host association and intracellularity evolved multiple times independently in the Rickettsiales.</title>
        <authorList>
            <person name="Castelli M."/>
            <person name="Nardi T."/>
            <person name="Gammuto L."/>
            <person name="Bellinzona G."/>
            <person name="Sabaneyeva E."/>
            <person name="Potekhin A."/>
            <person name="Serra V."/>
            <person name="Petroni G."/>
            <person name="Sassera D."/>
        </authorList>
    </citation>
    <scope>NUCLEOTIDE SEQUENCE [LARGE SCALE GENOMIC DNA]</scope>
    <source>
        <strain evidence="13 14">Sr 2-6</strain>
    </source>
</reference>
<evidence type="ECO:0000313" key="13">
    <source>
        <dbReference type="EMBL" id="MEA0971144.1"/>
    </source>
</evidence>
<dbReference type="PRINTS" id="PR00604">
    <property type="entry name" value="CYTCHRMECIAB"/>
</dbReference>
<sequence length="172" mass="18152">MSGLELNKIAAAVLLASLIAMVVGVVANALYKPKLEIAQRGYQIEVSETSSSHGNQGPEVPVDISALMASANAEDGAKVVKKCLACHTLDEGGANKIGPHLWKIYGSAKAKKDGYAYSKAMAAAGGIWDNESLYHFLNKPSKFLPGTKMSFAGISKPQDIANVIAYLKEKAS</sequence>
<evidence type="ECO:0000256" key="4">
    <source>
        <dbReference type="ARBA" id="ARBA00022448"/>
    </source>
</evidence>
<name>A0ABU5NDA6_9RICK</name>
<dbReference type="Proteomes" id="UP001291687">
    <property type="component" value="Unassembled WGS sequence"/>
</dbReference>
<dbReference type="InterPro" id="IPR002327">
    <property type="entry name" value="Cyt_c_1A/1B"/>
</dbReference>